<dbReference type="Proteomes" id="UP001153328">
    <property type="component" value="Unassembled WGS sequence"/>
</dbReference>
<evidence type="ECO:0000313" key="3">
    <source>
        <dbReference type="Proteomes" id="UP001153328"/>
    </source>
</evidence>
<accession>A0A9W4GY59</accession>
<dbReference type="AlphaFoldDB" id="A0A9W4GY59"/>
<sequence length="27" mass="2645">MSTGAAPQALTALLRAPPQAGRAQGLP</sequence>
<keyword evidence="3" id="KW-1185">Reference proteome</keyword>
<dbReference type="EMBL" id="CAJVAX010000003">
    <property type="protein sequence ID" value="CAG7616791.1"/>
    <property type="molecule type" value="Genomic_DNA"/>
</dbReference>
<evidence type="ECO:0000256" key="1">
    <source>
        <dbReference type="SAM" id="MobiDB-lite"/>
    </source>
</evidence>
<feature type="region of interest" description="Disordered" evidence="1">
    <location>
        <begin position="1"/>
        <end position="27"/>
    </location>
</feature>
<evidence type="ECO:0000313" key="2">
    <source>
        <dbReference type="EMBL" id="CAG7616791.1"/>
    </source>
</evidence>
<organism evidence="2 3">
    <name type="scientific">Actinacidiphila bryophytorum</name>
    <dbReference type="NCBI Taxonomy" id="1436133"/>
    <lineage>
        <taxon>Bacteria</taxon>
        <taxon>Bacillati</taxon>
        <taxon>Actinomycetota</taxon>
        <taxon>Actinomycetes</taxon>
        <taxon>Kitasatosporales</taxon>
        <taxon>Streptomycetaceae</taxon>
        <taxon>Actinacidiphila</taxon>
    </lineage>
</organism>
<proteinExistence type="predicted"/>
<reference evidence="2" key="1">
    <citation type="submission" date="2021-06" db="EMBL/GenBank/DDBJ databases">
        <authorList>
            <person name="Arsene-Ploetze F."/>
        </authorList>
    </citation>
    <scope>NUCLEOTIDE SEQUENCE</scope>
    <source>
        <strain evidence="2">SBRY1</strain>
    </source>
</reference>
<gene>
    <name evidence="2" type="ORF">SBRY_110226</name>
</gene>
<protein>
    <submittedName>
        <fullName evidence="2">Uncharacterized protein</fullName>
    </submittedName>
</protein>
<name>A0A9W4GY59_9ACTN</name>
<comment type="caution">
    <text evidence="2">The sequence shown here is derived from an EMBL/GenBank/DDBJ whole genome shotgun (WGS) entry which is preliminary data.</text>
</comment>